<dbReference type="EMBL" id="CP109135">
    <property type="protein sequence ID" value="WSD14262.1"/>
    <property type="molecule type" value="Genomic_DNA"/>
</dbReference>
<dbReference type="RefSeq" id="WP_266763137.1">
    <property type="nucleotide sequence ID" value="NZ_CP108011.1"/>
</dbReference>
<dbReference type="Proteomes" id="UP001340816">
    <property type="component" value="Chromosome"/>
</dbReference>
<keyword evidence="2" id="KW-1185">Reference proteome</keyword>
<accession>A0ABZ1H6T0</accession>
<evidence type="ECO:0000313" key="2">
    <source>
        <dbReference type="Proteomes" id="UP001340816"/>
    </source>
</evidence>
<proteinExistence type="predicted"/>
<gene>
    <name evidence="1" type="ORF">OHB35_13975</name>
</gene>
<reference evidence="1 2" key="1">
    <citation type="submission" date="2022-10" db="EMBL/GenBank/DDBJ databases">
        <title>The complete genomes of actinobacterial strains from the NBC collection.</title>
        <authorList>
            <person name="Joergensen T.S."/>
            <person name="Alvarez Arevalo M."/>
            <person name="Sterndorff E.B."/>
            <person name="Faurdal D."/>
            <person name="Vuksanovic O."/>
            <person name="Mourched A.-S."/>
            <person name="Charusanti P."/>
            <person name="Shaw S."/>
            <person name="Blin K."/>
            <person name="Weber T."/>
        </authorList>
    </citation>
    <scope>NUCLEOTIDE SEQUENCE [LARGE SCALE GENOMIC DNA]</scope>
    <source>
        <strain evidence="1 2">NBC 01752</strain>
    </source>
</reference>
<sequence>MNETALVTSDLIDLYDAVFTHGGFTVRFNADETLTPAASGFAVSATDEQWSVPSAVPFADFAAAIERLHALYPTANAMGGWVDGQRLYLDPVEIIDDLAKAEFLGRLRNQIAIYDLSASEEIRL</sequence>
<evidence type="ECO:0000313" key="1">
    <source>
        <dbReference type="EMBL" id="WSD14262.1"/>
    </source>
</evidence>
<protein>
    <submittedName>
        <fullName evidence="1">Uncharacterized protein</fullName>
    </submittedName>
</protein>
<name>A0ABZ1H6T0_STRPH</name>
<organism evidence="1 2">
    <name type="scientific">Streptomyces phaeochromogenes</name>
    <dbReference type="NCBI Taxonomy" id="1923"/>
    <lineage>
        <taxon>Bacteria</taxon>
        <taxon>Bacillati</taxon>
        <taxon>Actinomycetota</taxon>
        <taxon>Actinomycetes</taxon>
        <taxon>Kitasatosporales</taxon>
        <taxon>Streptomycetaceae</taxon>
        <taxon>Streptomyces</taxon>
        <taxon>Streptomyces phaeochromogenes group</taxon>
    </lineage>
</organism>